<dbReference type="PANTHER" id="PTHR23270">
    <property type="entry name" value="PROGRAMMED CELL DEATH PROTEIN 11 PRE-RRNA PROCESSING PROTEIN RRP5"/>
    <property type="match status" value="1"/>
</dbReference>
<dbReference type="PROSITE" id="PS50126">
    <property type="entry name" value="S1"/>
    <property type="match status" value="3"/>
</dbReference>
<accession>A0ABD1EB10</accession>
<keyword evidence="3" id="KW-0677">Repeat</keyword>
<feature type="region of interest" description="Disordered" evidence="5">
    <location>
        <begin position="1"/>
        <end position="48"/>
    </location>
</feature>
<dbReference type="InterPro" id="IPR003029">
    <property type="entry name" value="S1_domain"/>
</dbReference>
<feature type="domain" description="S1 motif" evidence="6">
    <location>
        <begin position="425"/>
        <end position="493"/>
    </location>
</feature>
<comment type="caution">
    <text evidence="7">The sequence shown here is derived from an EMBL/GenBank/DDBJ whole genome shotgun (WGS) entry which is preliminary data.</text>
</comment>
<feature type="region of interest" description="Disordered" evidence="5">
    <location>
        <begin position="989"/>
        <end position="1017"/>
    </location>
</feature>
<sequence>MHEEENFPRGGKIVRKRPADKARPLFGGLKPAKIKKTKKKPKSRESNATIADETNLEIKNSLSYNSIQNGMVILGCIRRVANVSFEVELPGLCFASVKLTEISDPFTQKFSQQLEQNSKEVNTLSKFFSVGQYLPVKITQTEKAEKGGKHLEASINPKDIYSEVDFRVFKKNMLVWGCISSESDHGYEISLGVKNCRAFWPTKSDTAFIGQCMWLVVVKSEISESASIITLKTPTKNIKPSVENLHCLIPGTNVNFVTTKITPRGIQGQFSTNNYVGYLDENYLKTPLDMPTKYHEGISLVAYVLYVEPMTKVTHLTLRPLENETDFELNVGDVVKGQVLPQNTSHGITFKLPNNLRGFIVNKRLMKTLKQSENIAQALKKKYSVGSIHQCRILDYNRLMKTYICTTEADVVQNPTFNANDLKVGQLMEGKILQIKEEGVVVGAGHVRGFCWNSHLSNVAYSENIKKKFKEGDKVKVRVWHVKEDEKVLFTMKPGLIDMEDANFLTSLEDVDFKLKYRGMVWKTTSLGCQISFYNGIQGWLSRSSMGKQAVDPSKYFYSGQIVNVYAKRVTDTNLYLSLTPLDGRKNVGGRFNSTVKNIEIQGLRIQLENSKEIGFVPNAHLTQYCGLSEPFKRTLTVGDKLVNLMYVGGSKPEIFSLREGKAVLRRVPEFSKLKQDEVIRCSFIRKENSGIYVQPLLQNYPDPIFVKIDCPVGLVEHQLLKAKVLNVSWKTEKSLKLSLKLEDVTEHNVENCLDYFTGYLNELCRIHLRARKQKWPICQYKPGMRVQCQVEKIGQYGGCVVNLSNGAKGIAVPALCPESLKIGENIEGTIIAHDFNVQYVDVCLKRNISSKINKEQKGILSEPLASAWAQKILVKDDFVVAVLRHPKGNKQLIYLPKRVHHNDFEGCAKFYETRKKFKVSVCGKVKRFLIGLSTRQFLKLDSATKTLKVTKKEESDSGIEEVEIEEKPIFKREEPVLPGISSFFNRKRAEVPNESSSEDEQEPLKQKKKKLTPAEKASLIKEEEERIRKIENELADENHIPETAEQFDRLLMAKPDCAELWAKYIAFHVAATEVDKARVIVQRALETINMTLTEEKFKIWVIRLNLENLFGTKETFDNCFEESLKFNDPLQIYLKVIEMLAENGKLLEMEEKIAKARTKFKQNMDMWLEIAKTYYRLGKFQDARDCKVRALRSIKDLKSQMMIIVRFAIMEFKMGEPEQGSAIFEAILTTNPKKVNIWTTYVDQLVKNGEIEEARSVLQRAVAHKLPLKSMKTLFLKFRKFEEVHGNQESIEEVKQLALEYAQDF</sequence>
<dbReference type="Pfam" id="PF00575">
    <property type="entry name" value="S1"/>
    <property type="match status" value="1"/>
</dbReference>
<keyword evidence="2" id="KW-0698">rRNA processing</keyword>
<comment type="subcellular location">
    <subcellularLocation>
        <location evidence="1">Nucleus</location>
        <location evidence="1">Nucleolus</location>
    </subcellularLocation>
</comment>
<evidence type="ECO:0000256" key="2">
    <source>
        <dbReference type="ARBA" id="ARBA00022552"/>
    </source>
</evidence>
<keyword evidence="8" id="KW-1185">Reference proteome</keyword>
<dbReference type="GO" id="GO:0006364">
    <property type="term" value="P:rRNA processing"/>
    <property type="evidence" value="ECO:0007669"/>
    <property type="project" value="UniProtKB-KW"/>
</dbReference>
<organism evidence="7 8">
    <name type="scientific">Hypothenemus hampei</name>
    <name type="common">Coffee berry borer</name>
    <dbReference type="NCBI Taxonomy" id="57062"/>
    <lineage>
        <taxon>Eukaryota</taxon>
        <taxon>Metazoa</taxon>
        <taxon>Ecdysozoa</taxon>
        <taxon>Arthropoda</taxon>
        <taxon>Hexapoda</taxon>
        <taxon>Insecta</taxon>
        <taxon>Pterygota</taxon>
        <taxon>Neoptera</taxon>
        <taxon>Endopterygota</taxon>
        <taxon>Coleoptera</taxon>
        <taxon>Polyphaga</taxon>
        <taxon>Cucujiformia</taxon>
        <taxon>Curculionidae</taxon>
        <taxon>Scolytinae</taxon>
        <taxon>Hypothenemus</taxon>
    </lineage>
</organism>
<feature type="domain" description="S1 motif" evidence="6">
    <location>
        <begin position="70"/>
        <end position="156"/>
    </location>
</feature>
<dbReference type="InterPro" id="IPR008847">
    <property type="entry name" value="Suf"/>
</dbReference>
<dbReference type="GO" id="GO:0005730">
    <property type="term" value="C:nucleolus"/>
    <property type="evidence" value="ECO:0007669"/>
    <property type="project" value="UniProtKB-SubCell"/>
</dbReference>
<dbReference type="InterPro" id="IPR011990">
    <property type="entry name" value="TPR-like_helical_dom_sf"/>
</dbReference>
<evidence type="ECO:0000256" key="1">
    <source>
        <dbReference type="ARBA" id="ARBA00004604"/>
    </source>
</evidence>
<dbReference type="InterPro" id="IPR045209">
    <property type="entry name" value="Rrp5"/>
</dbReference>
<dbReference type="SUPFAM" id="SSF50249">
    <property type="entry name" value="Nucleic acid-binding proteins"/>
    <property type="match status" value="3"/>
</dbReference>
<dbReference type="SUPFAM" id="SSF48452">
    <property type="entry name" value="TPR-like"/>
    <property type="match status" value="2"/>
</dbReference>
<reference evidence="7 8" key="1">
    <citation type="submission" date="2024-05" db="EMBL/GenBank/DDBJ databases">
        <title>Genetic variation in Jamaican populations of the coffee berry borer (Hypothenemus hampei).</title>
        <authorList>
            <person name="Errbii M."/>
            <person name="Myrie A."/>
        </authorList>
    </citation>
    <scope>NUCLEOTIDE SEQUENCE [LARGE SCALE GENOMIC DNA]</scope>
    <source>
        <strain evidence="7">JA-Hopewell-2020-01-JO</strain>
        <tissue evidence="7">Whole body</tissue>
    </source>
</reference>
<gene>
    <name evidence="7" type="ORF">ABEB36_011571</name>
</gene>
<protein>
    <recommendedName>
        <fullName evidence="6">S1 motif domain-containing protein</fullName>
    </recommendedName>
</protein>
<dbReference type="InterPro" id="IPR012340">
    <property type="entry name" value="NA-bd_OB-fold"/>
</dbReference>
<dbReference type="InterPro" id="IPR003107">
    <property type="entry name" value="HAT"/>
</dbReference>
<evidence type="ECO:0000256" key="5">
    <source>
        <dbReference type="SAM" id="MobiDB-lite"/>
    </source>
</evidence>
<evidence type="ECO:0000256" key="3">
    <source>
        <dbReference type="ARBA" id="ARBA00022737"/>
    </source>
</evidence>
<dbReference type="Proteomes" id="UP001566132">
    <property type="component" value="Unassembled WGS sequence"/>
</dbReference>
<dbReference type="Gene3D" id="1.25.40.10">
    <property type="entry name" value="Tetratricopeptide repeat domain"/>
    <property type="match status" value="1"/>
</dbReference>
<dbReference type="SMART" id="SM00316">
    <property type="entry name" value="S1"/>
    <property type="match status" value="5"/>
</dbReference>
<evidence type="ECO:0000259" key="6">
    <source>
        <dbReference type="PROSITE" id="PS50126"/>
    </source>
</evidence>
<name>A0ABD1EB10_HYPHA</name>
<feature type="compositionally biased region" description="Basic residues" evidence="5">
    <location>
        <begin position="32"/>
        <end position="42"/>
    </location>
</feature>
<dbReference type="PANTHER" id="PTHR23270:SF10">
    <property type="entry name" value="PROTEIN RRP5 HOMOLOG"/>
    <property type="match status" value="1"/>
</dbReference>
<dbReference type="SMART" id="SM00386">
    <property type="entry name" value="HAT"/>
    <property type="match status" value="3"/>
</dbReference>
<keyword evidence="4" id="KW-0539">Nucleus</keyword>
<evidence type="ECO:0000313" key="8">
    <source>
        <dbReference type="Proteomes" id="UP001566132"/>
    </source>
</evidence>
<dbReference type="FunFam" id="2.40.50.140:FF:000103">
    <property type="entry name" value="protein RRP5 homolog"/>
    <property type="match status" value="1"/>
</dbReference>
<dbReference type="Pfam" id="PF05843">
    <property type="entry name" value="Suf"/>
    <property type="match status" value="1"/>
</dbReference>
<proteinExistence type="predicted"/>
<dbReference type="EMBL" id="JBDJPC010000009">
    <property type="protein sequence ID" value="KAL1490894.1"/>
    <property type="molecule type" value="Genomic_DNA"/>
</dbReference>
<feature type="domain" description="S1 motif" evidence="6">
    <location>
        <begin position="332"/>
        <end position="408"/>
    </location>
</feature>
<evidence type="ECO:0000313" key="7">
    <source>
        <dbReference type="EMBL" id="KAL1490894.1"/>
    </source>
</evidence>
<evidence type="ECO:0000256" key="4">
    <source>
        <dbReference type="ARBA" id="ARBA00023242"/>
    </source>
</evidence>
<dbReference type="Gene3D" id="2.40.50.140">
    <property type="entry name" value="Nucleic acid-binding proteins"/>
    <property type="match status" value="2"/>
</dbReference>